<sequence length="287" mass="29291">MITVLGATGNVGSQVVRDLLAAGVRVRAVARTVDRAAAGSEPWPGDMGDPAFLRRAFDGADAAFVLLPFDVTAPDHASHQARLGSSVVAALHDAGVPRVVALSSLGAEVPGGPDLSATGYLGSLHEQEGRLATLDARVTVVRPGLFLESFLHSAEAVRTHGVHADSIDPEVALPMVATRDVGRAAAAALLASSAPGVVEVQGAADRTVPEVVAALGPALGVPGATYVRVPDTEMEELLQEAGLSADVARLHVAMNRAFNAGRVRAHGPRGDVTGVLTVQEWAAGVAS</sequence>
<comment type="caution">
    <text evidence="2">The sequence shown here is derived from an EMBL/GenBank/DDBJ whole genome shotgun (WGS) entry which is preliminary data.</text>
</comment>
<dbReference type="Proteomes" id="UP001519295">
    <property type="component" value="Unassembled WGS sequence"/>
</dbReference>
<dbReference type="SUPFAM" id="SSF51735">
    <property type="entry name" value="NAD(P)-binding Rossmann-fold domains"/>
    <property type="match status" value="1"/>
</dbReference>
<evidence type="ECO:0000259" key="1">
    <source>
        <dbReference type="Pfam" id="PF05368"/>
    </source>
</evidence>
<accession>A0ABS4VMV0</accession>
<dbReference type="PANTHER" id="PTHR43162:SF1">
    <property type="entry name" value="PRESTALK A DIFFERENTIATION PROTEIN A"/>
    <property type="match status" value="1"/>
</dbReference>
<evidence type="ECO:0000313" key="2">
    <source>
        <dbReference type="EMBL" id="MBP2365257.1"/>
    </source>
</evidence>
<organism evidence="2 3">
    <name type="scientific">Pseudonocardia parietis</name>
    <dbReference type="NCBI Taxonomy" id="570936"/>
    <lineage>
        <taxon>Bacteria</taxon>
        <taxon>Bacillati</taxon>
        <taxon>Actinomycetota</taxon>
        <taxon>Actinomycetes</taxon>
        <taxon>Pseudonocardiales</taxon>
        <taxon>Pseudonocardiaceae</taxon>
        <taxon>Pseudonocardia</taxon>
    </lineage>
</organism>
<dbReference type="InterPro" id="IPR051604">
    <property type="entry name" value="Ergot_Alk_Oxidoreductase"/>
</dbReference>
<protein>
    <submittedName>
        <fullName evidence="2">Uncharacterized protein YbjT (DUF2867 family)</fullName>
    </submittedName>
</protein>
<feature type="domain" description="NmrA-like" evidence="1">
    <location>
        <begin position="2"/>
        <end position="236"/>
    </location>
</feature>
<name>A0ABS4VMV0_9PSEU</name>
<dbReference type="InterPro" id="IPR008030">
    <property type="entry name" value="NmrA-like"/>
</dbReference>
<dbReference type="Pfam" id="PF05368">
    <property type="entry name" value="NmrA"/>
    <property type="match status" value="1"/>
</dbReference>
<dbReference type="InterPro" id="IPR036291">
    <property type="entry name" value="NAD(P)-bd_dom_sf"/>
</dbReference>
<evidence type="ECO:0000313" key="3">
    <source>
        <dbReference type="Proteomes" id="UP001519295"/>
    </source>
</evidence>
<reference evidence="2 3" key="1">
    <citation type="submission" date="2021-03" db="EMBL/GenBank/DDBJ databases">
        <title>Sequencing the genomes of 1000 actinobacteria strains.</title>
        <authorList>
            <person name="Klenk H.-P."/>
        </authorList>
    </citation>
    <scope>NUCLEOTIDE SEQUENCE [LARGE SCALE GENOMIC DNA]</scope>
    <source>
        <strain evidence="2 3">DSM 45256</strain>
    </source>
</reference>
<gene>
    <name evidence="2" type="ORF">JOF36_000953</name>
</gene>
<proteinExistence type="predicted"/>
<dbReference type="PANTHER" id="PTHR43162">
    <property type="match status" value="1"/>
</dbReference>
<dbReference type="EMBL" id="JAGINU010000001">
    <property type="protein sequence ID" value="MBP2365257.1"/>
    <property type="molecule type" value="Genomic_DNA"/>
</dbReference>
<dbReference type="Gene3D" id="3.90.25.10">
    <property type="entry name" value="UDP-galactose 4-epimerase, domain 1"/>
    <property type="match status" value="1"/>
</dbReference>
<dbReference type="Gene3D" id="3.40.50.720">
    <property type="entry name" value="NAD(P)-binding Rossmann-like Domain"/>
    <property type="match status" value="1"/>
</dbReference>
<keyword evidence="3" id="KW-1185">Reference proteome</keyword>
<dbReference type="RefSeq" id="WP_210025185.1">
    <property type="nucleotide sequence ID" value="NZ_JAGINU010000001.1"/>
</dbReference>